<dbReference type="InterPro" id="IPR046863">
    <property type="entry name" value="MbnP-like_dom"/>
</dbReference>
<sequence length="261" mass="29052">MSLVLPKRLQAQLLGLSFLIASHIGLAQQPLSIAIQHAVGDQNLTTSTAFYSTATGETFRVTLLQYYISNFQLVRSDGSTWTVPQDSSYFLIKSAVPASQRIRLPNVPIGEYTGIRFMIGVDSLRNTKHPSQRKGCLDIGREANGMYWSWNAGYIFFKLEGISPQAPIDRTSGEREFAFHVGQFGGMSTATPNNTRLVSISFPEEPLTIRANGQAQLQLRADLRKLFDGQHALRIADHSHVMMQPAAIRIADNYSTMFSRQ</sequence>
<feature type="chain" id="PRO_5014603607" description="Copper-binding protein MbnP-like domain-containing protein" evidence="1">
    <location>
        <begin position="28"/>
        <end position="261"/>
    </location>
</feature>
<reference evidence="3 4" key="1">
    <citation type="submission" date="2017-11" db="EMBL/GenBank/DDBJ databases">
        <title>Taxonomic description and genome sequences of Spirosoma HA7 sp. nov., isolated from pollen microhabitat of Corylus avellana.</title>
        <authorList>
            <person name="Ambika Manirajan B."/>
            <person name="Suarez C."/>
            <person name="Ratering S."/>
            <person name="Geissler-Plaum R."/>
            <person name="Cardinale M."/>
            <person name="Sylvia S."/>
        </authorList>
    </citation>
    <scope>NUCLEOTIDE SEQUENCE [LARGE SCALE GENOMIC DNA]</scope>
    <source>
        <strain evidence="3 4">HA7</strain>
    </source>
</reference>
<proteinExistence type="predicted"/>
<feature type="domain" description="Copper-binding protein MbnP-like" evidence="2">
    <location>
        <begin position="29"/>
        <end position="242"/>
    </location>
</feature>
<evidence type="ECO:0000259" key="2">
    <source>
        <dbReference type="Pfam" id="PF20243"/>
    </source>
</evidence>
<keyword evidence="1" id="KW-0732">Signal</keyword>
<name>A0A2K8Z9N4_9BACT</name>
<dbReference type="OrthoDB" id="1422031at2"/>
<dbReference type="Proteomes" id="UP000232883">
    <property type="component" value="Chromosome"/>
</dbReference>
<dbReference type="RefSeq" id="WP_100993123.1">
    <property type="nucleotide sequence ID" value="NZ_CP025096.1"/>
</dbReference>
<dbReference type="Pfam" id="PF20243">
    <property type="entry name" value="MbnP"/>
    <property type="match status" value="1"/>
</dbReference>
<protein>
    <recommendedName>
        <fullName evidence="2">Copper-binding protein MbnP-like domain-containing protein</fullName>
    </recommendedName>
</protein>
<dbReference type="AlphaFoldDB" id="A0A2K8Z9N4"/>
<keyword evidence="4" id="KW-1185">Reference proteome</keyword>
<evidence type="ECO:0000313" key="3">
    <source>
        <dbReference type="EMBL" id="AUD06583.1"/>
    </source>
</evidence>
<feature type="signal peptide" evidence="1">
    <location>
        <begin position="1"/>
        <end position="27"/>
    </location>
</feature>
<organism evidence="3 4">
    <name type="scientific">Spirosoma pollinicola</name>
    <dbReference type="NCBI Taxonomy" id="2057025"/>
    <lineage>
        <taxon>Bacteria</taxon>
        <taxon>Pseudomonadati</taxon>
        <taxon>Bacteroidota</taxon>
        <taxon>Cytophagia</taxon>
        <taxon>Cytophagales</taxon>
        <taxon>Cytophagaceae</taxon>
        <taxon>Spirosoma</taxon>
    </lineage>
</organism>
<dbReference type="EMBL" id="CP025096">
    <property type="protein sequence ID" value="AUD06583.1"/>
    <property type="molecule type" value="Genomic_DNA"/>
</dbReference>
<evidence type="ECO:0000256" key="1">
    <source>
        <dbReference type="SAM" id="SignalP"/>
    </source>
</evidence>
<evidence type="ECO:0000313" key="4">
    <source>
        <dbReference type="Proteomes" id="UP000232883"/>
    </source>
</evidence>
<accession>A0A2K8Z9N4</accession>
<dbReference type="KEGG" id="spir:CWM47_34885"/>
<gene>
    <name evidence="3" type="ORF">CWM47_34885</name>
</gene>